<organism evidence="10 11">
    <name type="scientific">Thalassotalea piscium</name>
    <dbReference type="NCBI Taxonomy" id="1230533"/>
    <lineage>
        <taxon>Bacteria</taxon>
        <taxon>Pseudomonadati</taxon>
        <taxon>Pseudomonadota</taxon>
        <taxon>Gammaproteobacteria</taxon>
        <taxon>Alteromonadales</taxon>
        <taxon>Colwelliaceae</taxon>
        <taxon>Thalassotalea</taxon>
    </lineage>
</organism>
<comment type="caution">
    <text evidence="10">The sequence shown here is derived from an EMBL/GenBank/DDBJ whole genome shotgun (WGS) entry which is preliminary data.</text>
</comment>
<evidence type="ECO:0000256" key="7">
    <source>
        <dbReference type="ARBA" id="ARBA00022840"/>
    </source>
</evidence>
<feature type="domain" description="ABC transporter" evidence="9">
    <location>
        <begin position="14"/>
        <end position="250"/>
    </location>
</feature>
<keyword evidence="7 10" id="KW-0067">ATP-binding</keyword>
<keyword evidence="3" id="KW-0813">Transport</keyword>
<evidence type="ECO:0000256" key="8">
    <source>
        <dbReference type="ARBA" id="ARBA00023136"/>
    </source>
</evidence>
<dbReference type="GO" id="GO:0005524">
    <property type="term" value="F:ATP binding"/>
    <property type="evidence" value="ECO:0007669"/>
    <property type="project" value="UniProtKB-KW"/>
</dbReference>
<dbReference type="AlphaFoldDB" id="A0A7X0NH64"/>
<protein>
    <submittedName>
        <fullName evidence="10">Cationic peptide transport system ATP-binding protein</fullName>
    </submittedName>
</protein>
<evidence type="ECO:0000256" key="3">
    <source>
        <dbReference type="ARBA" id="ARBA00022448"/>
    </source>
</evidence>
<dbReference type="RefSeq" id="WP_184424182.1">
    <property type="nucleotide sequence ID" value="NZ_AP027362.1"/>
</dbReference>
<reference evidence="10 11" key="1">
    <citation type="submission" date="2020-08" db="EMBL/GenBank/DDBJ databases">
        <title>Genomic Encyclopedia of Type Strains, Phase IV (KMG-IV): sequencing the most valuable type-strain genomes for metagenomic binning, comparative biology and taxonomic classification.</title>
        <authorList>
            <person name="Goeker M."/>
        </authorList>
    </citation>
    <scope>NUCLEOTIDE SEQUENCE [LARGE SCALE GENOMIC DNA]</scope>
    <source>
        <strain evidence="10 11">DSM 26287</strain>
    </source>
</reference>
<evidence type="ECO:0000313" key="11">
    <source>
        <dbReference type="Proteomes" id="UP000537141"/>
    </source>
</evidence>
<evidence type="ECO:0000259" key="9">
    <source>
        <dbReference type="PROSITE" id="PS50893"/>
    </source>
</evidence>
<dbReference type="InterPro" id="IPR003593">
    <property type="entry name" value="AAA+_ATPase"/>
</dbReference>
<evidence type="ECO:0000256" key="5">
    <source>
        <dbReference type="ARBA" id="ARBA00022519"/>
    </source>
</evidence>
<proteinExistence type="inferred from homology"/>
<dbReference type="PROSITE" id="PS50893">
    <property type="entry name" value="ABC_TRANSPORTER_2"/>
    <property type="match status" value="1"/>
</dbReference>
<dbReference type="Pfam" id="PF00005">
    <property type="entry name" value="ABC_tran"/>
    <property type="match status" value="1"/>
</dbReference>
<keyword evidence="11" id="KW-1185">Reference proteome</keyword>
<dbReference type="PANTHER" id="PTHR43776">
    <property type="entry name" value="TRANSPORT ATP-BINDING PROTEIN"/>
    <property type="match status" value="1"/>
</dbReference>
<dbReference type="PANTHER" id="PTHR43776:SF4">
    <property type="entry name" value="PUTRESCINE EXPORT SYSTEM ATP-BINDING PROTEIN SAPF"/>
    <property type="match status" value="1"/>
</dbReference>
<keyword evidence="6" id="KW-0547">Nucleotide-binding</keyword>
<keyword evidence="8" id="KW-0472">Membrane</keyword>
<evidence type="ECO:0000256" key="1">
    <source>
        <dbReference type="ARBA" id="ARBA00004417"/>
    </source>
</evidence>
<dbReference type="EMBL" id="JACHHU010000013">
    <property type="protein sequence ID" value="MBB6543399.1"/>
    <property type="molecule type" value="Genomic_DNA"/>
</dbReference>
<dbReference type="PROSITE" id="PS00211">
    <property type="entry name" value="ABC_TRANSPORTER_1"/>
    <property type="match status" value="1"/>
</dbReference>
<keyword evidence="5" id="KW-0997">Cell inner membrane</keyword>
<dbReference type="InterPro" id="IPR003439">
    <property type="entry name" value="ABC_transporter-like_ATP-bd"/>
</dbReference>
<dbReference type="InterPro" id="IPR050319">
    <property type="entry name" value="ABC_transp_ATP-bind"/>
</dbReference>
<dbReference type="GO" id="GO:0005886">
    <property type="term" value="C:plasma membrane"/>
    <property type="evidence" value="ECO:0007669"/>
    <property type="project" value="UniProtKB-SubCell"/>
</dbReference>
<keyword evidence="4" id="KW-1003">Cell membrane</keyword>
<name>A0A7X0NH64_9GAMM</name>
<dbReference type="Proteomes" id="UP000537141">
    <property type="component" value="Unassembled WGS sequence"/>
</dbReference>
<comment type="subcellular location">
    <subcellularLocation>
        <location evidence="1">Cell inner membrane</location>
        <topology evidence="1">Peripheral membrane protein</topology>
    </subcellularLocation>
</comment>
<dbReference type="Gene3D" id="3.40.50.300">
    <property type="entry name" value="P-loop containing nucleotide triphosphate hydrolases"/>
    <property type="match status" value="1"/>
</dbReference>
<dbReference type="SUPFAM" id="SSF52540">
    <property type="entry name" value="P-loop containing nucleoside triphosphate hydrolases"/>
    <property type="match status" value="1"/>
</dbReference>
<evidence type="ECO:0000256" key="6">
    <source>
        <dbReference type="ARBA" id="ARBA00022741"/>
    </source>
</evidence>
<accession>A0A7X0NH64</accession>
<dbReference type="GO" id="GO:0016887">
    <property type="term" value="F:ATP hydrolysis activity"/>
    <property type="evidence" value="ECO:0007669"/>
    <property type="project" value="InterPro"/>
</dbReference>
<dbReference type="InterPro" id="IPR017871">
    <property type="entry name" value="ABC_transporter-like_CS"/>
</dbReference>
<dbReference type="SMART" id="SM00382">
    <property type="entry name" value="AAA"/>
    <property type="match status" value="1"/>
</dbReference>
<dbReference type="CDD" id="cd03257">
    <property type="entry name" value="ABC_NikE_OppD_transporters"/>
    <property type="match status" value="1"/>
</dbReference>
<dbReference type="GO" id="GO:0055085">
    <property type="term" value="P:transmembrane transport"/>
    <property type="evidence" value="ECO:0007669"/>
    <property type="project" value="UniProtKB-ARBA"/>
</dbReference>
<dbReference type="InterPro" id="IPR027417">
    <property type="entry name" value="P-loop_NTPase"/>
</dbReference>
<evidence type="ECO:0000256" key="2">
    <source>
        <dbReference type="ARBA" id="ARBA00005417"/>
    </source>
</evidence>
<sequence>MTALLEVTNLSKTYQISNLWFKDRIIKALEPISFQIQAHKTLAIVGETGSGKSTVAKLLVGAETITSGEIKLNGQSLQQGNFKQRCQHIRMIFQDSGTTLNPSLTIEQLLDEPLLLNTDLNEEERVQLIRDTLHKVGLLAEHMSFYPHMFSGGQKQRISLARAIILKPQVIILDEALGALDPSLRSQMINLLLDLQQQMGLAYILIGHNLGIVKHFSDDIIVLCQGKVLEQGKTSQVLNNPQHKYTKKLIMSQQFQLVRQQTTAKTKTK</sequence>
<evidence type="ECO:0000256" key="4">
    <source>
        <dbReference type="ARBA" id="ARBA00022475"/>
    </source>
</evidence>
<gene>
    <name evidence="10" type="ORF">HNQ55_001914</name>
</gene>
<evidence type="ECO:0000313" key="10">
    <source>
        <dbReference type="EMBL" id="MBB6543399.1"/>
    </source>
</evidence>
<comment type="similarity">
    <text evidence="2">Belongs to the ABC transporter superfamily.</text>
</comment>